<reference evidence="2 3" key="1">
    <citation type="submission" date="2014-07" db="EMBL/GenBank/DDBJ databases">
        <title>Methanogenic archaea and the global carbon cycle.</title>
        <authorList>
            <person name="Henriksen J.R."/>
            <person name="Luke J."/>
            <person name="Reinhart S."/>
            <person name="Benedict M.N."/>
            <person name="Youngblut N.D."/>
            <person name="Metcalf M.E."/>
            <person name="Whitaker R.J."/>
            <person name="Metcalf W.W."/>
        </authorList>
    </citation>
    <scope>NUCLEOTIDE SEQUENCE [LARGE SCALE GENOMIC DNA]</scope>
    <source>
        <strain evidence="2 3">HB-1</strain>
    </source>
</reference>
<dbReference type="HOGENOM" id="CLU_087351_4_2_2"/>
<dbReference type="SUPFAM" id="SSF55729">
    <property type="entry name" value="Acyl-CoA N-acyltransferases (Nat)"/>
    <property type="match status" value="1"/>
</dbReference>
<dbReference type="Pfam" id="PF13673">
    <property type="entry name" value="Acetyltransf_10"/>
    <property type="match status" value="1"/>
</dbReference>
<protein>
    <submittedName>
        <fullName evidence="2">Histone acetyltransferase HPA2 and related acetyltransferase</fullName>
    </submittedName>
</protein>
<accession>A0A0E3WUV7</accession>
<name>A0A0E3WUV7_9EURY</name>
<proteinExistence type="predicted"/>
<dbReference type="CDD" id="cd04301">
    <property type="entry name" value="NAT_SF"/>
    <property type="match status" value="1"/>
</dbReference>
<dbReference type="AlphaFoldDB" id="A0A0E3WUV7"/>
<dbReference type="PATRIC" id="fig|1434110.4.peg.4444"/>
<dbReference type="Gene3D" id="3.40.630.30">
    <property type="match status" value="1"/>
</dbReference>
<gene>
    <name evidence="2" type="ORF">MSHOH_3462</name>
</gene>
<dbReference type="InterPro" id="IPR052564">
    <property type="entry name" value="N-acetyltrans/Recomb-assoc"/>
</dbReference>
<dbReference type="PANTHER" id="PTHR43451:SF1">
    <property type="entry name" value="ACETYLTRANSFERASE"/>
    <property type="match status" value="1"/>
</dbReference>
<dbReference type="EMBL" id="CP009516">
    <property type="protein sequence ID" value="AKB79945.1"/>
    <property type="molecule type" value="Genomic_DNA"/>
</dbReference>
<keyword evidence="3" id="KW-1185">Reference proteome</keyword>
<keyword evidence="2" id="KW-0808">Transferase</keyword>
<dbReference type="Proteomes" id="UP000033101">
    <property type="component" value="Chromosome"/>
</dbReference>
<dbReference type="InterPro" id="IPR016181">
    <property type="entry name" value="Acyl_CoA_acyltransferase"/>
</dbReference>
<dbReference type="GeneID" id="25419470"/>
<evidence type="ECO:0000313" key="3">
    <source>
        <dbReference type="Proteomes" id="UP000033101"/>
    </source>
</evidence>
<evidence type="ECO:0000313" key="2">
    <source>
        <dbReference type="EMBL" id="AKB79945.1"/>
    </source>
</evidence>
<dbReference type="PANTHER" id="PTHR43451">
    <property type="entry name" value="ACETYLTRANSFERASE (GNAT) FAMILY PROTEIN"/>
    <property type="match status" value="1"/>
</dbReference>
<organism evidence="2 3">
    <name type="scientific">Methanosarcina horonobensis HB-1 = JCM 15518</name>
    <dbReference type="NCBI Taxonomy" id="1434110"/>
    <lineage>
        <taxon>Archaea</taxon>
        <taxon>Methanobacteriati</taxon>
        <taxon>Methanobacteriota</taxon>
        <taxon>Stenosarchaea group</taxon>
        <taxon>Methanomicrobia</taxon>
        <taxon>Methanosarcinales</taxon>
        <taxon>Methanosarcinaceae</taxon>
        <taxon>Methanosarcina</taxon>
    </lineage>
</organism>
<dbReference type="GO" id="GO:0016747">
    <property type="term" value="F:acyltransferase activity, transferring groups other than amino-acyl groups"/>
    <property type="evidence" value="ECO:0007669"/>
    <property type="project" value="InterPro"/>
</dbReference>
<dbReference type="PROSITE" id="PS51186">
    <property type="entry name" value="GNAT"/>
    <property type="match status" value="1"/>
</dbReference>
<evidence type="ECO:0000259" key="1">
    <source>
        <dbReference type="PROSITE" id="PS51186"/>
    </source>
</evidence>
<dbReference type="RefSeq" id="WP_052730927.1">
    <property type="nucleotide sequence ID" value="NZ_CP009516.1"/>
</dbReference>
<feature type="domain" description="N-acetyltransferase" evidence="1">
    <location>
        <begin position="1"/>
        <end position="151"/>
    </location>
</feature>
<sequence length="158" mass="18196">MRAAKPEDVEELKKLIYETIDSCCSGVYPCEAIDYFKEYRNTQNILNDILKGHCLILTCGRELIGTGTLLSSNARRIFVNPLYQKMGLGKRIMRGLEEKAIKEKVRIMDLDASLVAYSFYRALGYQTQSEEIIQVKNGQNLRYYKMVKKMVKNLGPRN</sequence>
<dbReference type="OrthoDB" id="132227at2157"/>
<dbReference type="KEGG" id="mhor:MSHOH_3462"/>
<dbReference type="InterPro" id="IPR000182">
    <property type="entry name" value="GNAT_dom"/>
</dbReference>